<keyword evidence="16" id="KW-0175">Coiled coil</keyword>
<dbReference type="AlphaFoldDB" id="A0A291H1I2"/>
<dbReference type="GO" id="GO:0046983">
    <property type="term" value="F:protein dimerization activity"/>
    <property type="evidence" value="ECO:0007669"/>
    <property type="project" value="InterPro"/>
</dbReference>
<dbReference type="OrthoDB" id="144293at2"/>
<evidence type="ECO:0000256" key="10">
    <source>
        <dbReference type="ARBA" id="ARBA00022777"/>
    </source>
</evidence>
<feature type="domain" description="Histidine kinase" evidence="18">
    <location>
        <begin position="215"/>
        <end position="409"/>
    </location>
</feature>
<dbReference type="InterPro" id="IPR003594">
    <property type="entry name" value="HATPase_dom"/>
</dbReference>
<keyword evidence="20" id="KW-1185">Reference proteome</keyword>
<dbReference type="GO" id="GO:0016020">
    <property type="term" value="C:membrane"/>
    <property type="evidence" value="ECO:0007669"/>
    <property type="project" value="InterPro"/>
</dbReference>
<evidence type="ECO:0000256" key="1">
    <source>
        <dbReference type="ARBA" id="ARBA00000085"/>
    </source>
</evidence>
<dbReference type="SMART" id="SM00387">
    <property type="entry name" value="HATPase_c"/>
    <property type="match status" value="1"/>
</dbReference>
<keyword evidence="17" id="KW-0472">Membrane</keyword>
<keyword evidence="17" id="KW-0812">Transmembrane</keyword>
<dbReference type="Gene3D" id="3.30.565.10">
    <property type="entry name" value="Histidine kinase-like ATPase, C-terminal domain"/>
    <property type="match status" value="1"/>
</dbReference>
<evidence type="ECO:0000256" key="8">
    <source>
        <dbReference type="ARBA" id="ARBA00022679"/>
    </source>
</evidence>
<sequence length="423" mass="44525">MSSDPAAVDPRDSAAPATLATILRGAMHLAFAVLLSLGALRAHTVEQVPLPLALGLAALVAAIYGTGTALARRRRDPAAVGTTDLLLPSRGWVIALLAAWVAATLISSAFVWLAFPLFFLVLFSLGALAGPLVLLAVALWAVLAPLAVGAQDTLGIGEVLGPLVGAVFSLVAHTVWRRLLEESERNRRLVARLRATQADLAAAERRKGVAEERQRLAQDLHDTLAQGLNSIVLMSRSAAAAHPEAQGDFSRIEDTARANLADARGLVRDLASRAPQDGLEEVLRIVVERADGLGAPTRFELRTDGEAQRPAPELVETMQRAAQSLLANVVQHAEAERCVLTLAWWPDRVTLDVVDDGTGFDPAAVRPGRSGGDGLALLRSRIARAGGTVAIDSRPGEGTTVALTLPLVTGEDAARNPLTSEDA</sequence>
<evidence type="ECO:0000313" key="20">
    <source>
        <dbReference type="Proteomes" id="UP000217889"/>
    </source>
</evidence>
<keyword evidence="13" id="KW-0411">Iron-sulfur</keyword>
<evidence type="ECO:0000256" key="9">
    <source>
        <dbReference type="ARBA" id="ARBA00022723"/>
    </source>
</evidence>
<feature type="transmembrane region" description="Helical" evidence="17">
    <location>
        <begin position="91"/>
        <end position="113"/>
    </location>
</feature>
<organism evidence="19 20">
    <name type="scientific">Brachybacterium ginsengisoli</name>
    <dbReference type="NCBI Taxonomy" id="1331682"/>
    <lineage>
        <taxon>Bacteria</taxon>
        <taxon>Bacillati</taxon>
        <taxon>Actinomycetota</taxon>
        <taxon>Actinomycetes</taxon>
        <taxon>Micrococcales</taxon>
        <taxon>Dermabacteraceae</taxon>
        <taxon>Brachybacterium</taxon>
    </lineage>
</organism>
<evidence type="ECO:0000259" key="18">
    <source>
        <dbReference type="PROSITE" id="PS50109"/>
    </source>
</evidence>
<dbReference type="Pfam" id="PF02518">
    <property type="entry name" value="HATPase_c"/>
    <property type="match status" value="1"/>
</dbReference>
<dbReference type="PIRSF" id="PIRSF037434">
    <property type="entry name" value="STHK_ChrS"/>
    <property type="match status" value="1"/>
</dbReference>
<feature type="transmembrane region" description="Helical" evidence="17">
    <location>
        <begin position="120"/>
        <end position="147"/>
    </location>
</feature>
<feature type="transmembrane region" description="Helical" evidence="17">
    <location>
        <begin position="52"/>
        <end position="71"/>
    </location>
</feature>
<keyword evidence="8" id="KW-0808">Transferase</keyword>
<feature type="transmembrane region" description="Helical" evidence="17">
    <location>
        <begin position="20"/>
        <end position="40"/>
    </location>
</feature>
<dbReference type="PANTHER" id="PTHR24421">
    <property type="entry name" value="NITRATE/NITRITE SENSOR PROTEIN NARX-RELATED"/>
    <property type="match status" value="1"/>
</dbReference>
<evidence type="ECO:0000256" key="13">
    <source>
        <dbReference type="ARBA" id="ARBA00023014"/>
    </source>
</evidence>
<evidence type="ECO:0000256" key="12">
    <source>
        <dbReference type="ARBA" id="ARBA00023012"/>
    </source>
</evidence>
<dbReference type="PRINTS" id="PR00344">
    <property type="entry name" value="BCTRLSENSOR"/>
</dbReference>
<comment type="catalytic activity">
    <reaction evidence="1">
        <text>ATP + protein L-histidine = ADP + protein N-phospho-L-histidine.</text>
        <dbReference type="EC" id="2.7.13.3"/>
    </reaction>
</comment>
<dbReference type="KEGG" id="bgg:CFK41_17280"/>
<evidence type="ECO:0000313" key="19">
    <source>
        <dbReference type="EMBL" id="ATG56338.1"/>
    </source>
</evidence>
<dbReference type="EMBL" id="CP023564">
    <property type="protein sequence ID" value="ATG56338.1"/>
    <property type="molecule type" value="Genomic_DNA"/>
</dbReference>
<evidence type="ECO:0000256" key="2">
    <source>
        <dbReference type="ARBA" id="ARBA00001966"/>
    </source>
</evidence>
<dbReference type="PROSITE" id="PS50109">
    <property type="entry name" value="HIS_KIN"/>
    <property type="match status" value="1"/>
</dbReference>
<evidence type="ECO:0000256" key="17">
    <source>
        <dbReference type="SAM" id="Phobius"/>
    </source>
</evidence>
<keyword evidence="6" id="KW-0004">4Fe-4S</keyword>
<dbReference type="GO" id="GO:0005737">
    <property type="term" value="C:cytoplasm"/>
    <property type="evidence" value="ECO:0007669"/>
    <property type="project" value="UniProtKB-SubCell"/>
</dbReference>
<evidence type="ECO:0000256" key="3">
    <source>
        <dbReference type="ARBA" id="ARBA00004496"/>
    </source>
</evidence>
<dbReference type="InterPro" id="IPR036890">
    <property type="entry name" value="HATPase_C_sf"/>
</dbReference>
<feature type="transmembrane region" description="Helical" evidence="17">
    <location>
        <begin position="159"/>
        <end position="179"/>
    </location>
</feature>
<proteinExistence type="predicted"/>
<protein>
    <recommendedName>
        <fullName evidence="5">Oxygen sensor histidine kinase NreB</fullName>
        <ecNumber evidence="4">2.7.13.3</ecNumber>
    </recommendedName>
    <alternativeName>
        <fullName evidence="15">Nitrogen regulation protein B</fullName>
    </alternativeName>
</protein>
<dbReference type="RefSeq" id="WP_096800798.1">
    <property type="nucleotide sequence ID" value="NZ_CP023564.1"/>
</dbReference>
<dbReference type="InterPro" id="IPR011712">
    <property type="entry name" value="Sig_transdc_His_kin_sub3_dim/P"/>
</dbReference>
<evidence type="ECO:0000256" key="16">
    <source>
        <dbReference type="SAM" id="Coils"/>
    </source>
</evidence>
<dbReference type="InterPro" id="IPR005467">
    <property type="entry name" value="His_kinase_dom"/>
</dbReference>
<name>A0A291H1I2_9MICO</name>
<evidence type="ECO:0000256" key="4">
    <source>
        <dbReference type="ARBA" id="ARBA00012438"/>
    </source>
</evidence>
<keyword evidence="12" id="KW-0902">Two-component regulatory system</keyword>
<keyword evidence="10 19" id="KW-0418">Kinase</keyword>
<feature type="coiled-coil region" evidence="16">
    <location>
        <begin position="186"/>
        <end position="213"/>
    </location>
</feature>
<evidence type="ECO:0000256" key="15">
    <source>
        <dbReference type="ARBA" id="ARBA00030800"/>
    </source>
</evidence>
<evidence type="ECO:0000256" key="11">
    <source>
        <dbReference type="ARBA" id="ARBA00023004"/>
    </source>
</evidence>
<dbReference type="InterPro" id="IPR004358">
    <property type="entry name" value="Sig_transdc_His_kin-like_C"/>
</dbReference>
<evidence type="ECO:0000256" key="5">
    <source>
        <dbReference type="ARBA" id="ARBA00017322"/>
    </source>
</evidence>
<comment type="subcellular location">
    <subcellularLocation>
        <location evidence="3">Cytoplasm</location>
    </subcellularLocation>
</comment>
<keyword evidence="11" id="KW-0408">Iron</keyword>
<keyword evidence="7" id="KW-0963">Cytoplasm</keyword>
<gene>
    <name evidence="19" type="ORF">CFK41_17280</name>
</gene>
<reference evidence="19 20" key="1">
    <citation type="journal article" date="2014" name="Int. J. Syst. Evol. Microbiol.">
        <title>Brachybacterium ginsengisoli sp. nov., isolated from soil of a ginseng field.</title>
        <authorList>
            <person name="Hoang V.A."/>
            <person name="Kim Y.J."/>
            <person name="Nguyen N.L."/>
            <person name="Yang D.C."/>
        </authorList>
    </citation>
    <scope>NUCLEOTIDE SEQUENCE [LARGE SCALE GENOMIC DNA]</scope>
    <source>
        <strain evidence="19 20">DCY80</strain>
    </source>
</reference>
<comment type="function">
    <text evidence="14">Member of the two-component regulatory system NreB/NreC involved in the control of dissimilatory nitrate/nitrite reduction in response to oxygen. NreB functions as a direct oxygen sensor histidine kinase which is autophosphorylated, in the absence of oxygen, probably at the conserved histidine residue, and transfers its phosphate group probably to a conserved aspartate residue of NreC. NreB/NreC activates the expression of the nitrate (narGHJI) and nitrite (nir) reductase operons, as well as the putative nitrate transporter gene narT.</text>
</comment>
<evidence type="ECO:0000256" key="7">
    <source>
        <dbReference type="ARBA" id="ARBA00022490"/>
    </source>
</evidence>
<keyword evidence="17" id="KW-1133">Transmembrane helix</keyword>
<comment type="cofactor">
    <cofactor evidence="2">
        <name>[4Fe-4S] cluster</name>
        <dbReference type="ChEBI" id="CHEBI:49883"/>
    </cofactor>
</comment>
<dbReference type="PANTHER" id="PTHR24421:SF61">
    <property type="entry name" value="OXYGEN SENSOR HISTIDINE KINASE NREB"/>
    <property type="match status" value="1"/>
</dbReference>
<dbReference type="Proteomes" id="UP000217889">
    <property type="component" value="Chromosome"/>
</dbReference>
<dbReference type="CDD" id="cd16917">
    <property type="entry name" value="HATPase_UhpB-NarQ-NarX-like"/>
    <property type="match status" value="1"/>
</dbReference>
<dbReference type="Pfam" id="PF07730">
    <property type="entry name" value="HisKA_3"/>
    <property type="match status" value="1"/>
</dbReference>
<dbReference type="SUPFAM" id="SSF55874">
    <property type="entry name" value="ATPase domain of HSP90 chaperone/DNA topoisomerase II/histidine kinase"/>
    <property type="match status" value="1"/>
</dbReference>
<dbReference type="GO" id="GO:0046872">
    <property type="term" value="F:metal ion binding"/>
    <property type="evidence" value="ECO:0007669"/>
    <property type="project" value="UniProtKB-KW"/>
</dbReference>
<keyword evidence="9" id="KW-0479">Metal-binding</keyword>
<dbReference type="GO" id="GO:0051539">
    <property type="term" value="F:4 iron, 4 sulfur cluster binding"/>
    <property type="evidence" value="ECO:0007669"/>
    <property type="project" value="UniProtKB-KW"/>
</dbReference>
<evidence type="ECO:0000256" key="6">
    <source>
        <dbReference type="ARBA" id="ARBA00022485"/>
    </source>
</evidence>
<dbReference type="Gene3D" id="1.20.5.1930">
    <property type="match status" value="1"/>
</dbReference>
<evidence type="ECO:0000256" key="14">
    <source>
        <dbReference type="ARBA" id="ARBA00024827"/>
    </source>
</evidence>
<dbReference type="GO" id="GO:0000155">
    <property type="term" value="F:phosphorelay sensor kinase activity"/>
    <property type="evidence" value="ECO:0007669"/>
    <property type="project" value="InterPro"/>
</dbReference>
<accession>A0A291H1I2</accession>
<dbReference type="InterPro" id="IPR017205">
    <property type="entry name" value="Sig_transdc_His_kinase_ChrS"/>
</dbReference>
<dbReference type="EC" id="2.7.13.3" evidence="4"/>
<dbReference type="InterPro" id="IPR050482">
    <property type="entry name" value="Sensor_HK_TwoCompSys"/>
</dbReference>